<protein>
    <recommendedName>
        <fullName evidence="2">Nephrocystin 3-like N-terminal domain-containing protein</fullName>
    </recommendedName>
</protein>
<evidence type="ECO:0000313" key="3">
    <source>
        <dbReference type="EMBL" id="KAK3053120.1"/>
    </source>
</evidence>
<name>A0AAJ0GC17_9PEZI</name>
<dbReference type="AlphaFoldDB" id="A0AAJ0GC17"/>
<feature type="domain" description="Nephrocystin 3-like N-terminal" evidence="2">
    <location>
        <begin position="13"/>
        <end position="130"/>
    </location>
</feature>
<dbReference type="EMBL" id="JAWDJX010000017">
    <property type="protein sequence ID" value="KAK3053120.1"/>
    <property type="molecule type" value="Genomic_DNA"/>
</dbReference>
<dbReference type="Gene3D" id="3.40.50.300">
    <property type="entry name" value="P-loop containing nucleotide triphosphate hydrolases"/>
    <property type="match status" value="1"/>
</dbReference>
<gene>
    <name evidence="3" type="ORF">LTR09_005746</name>
</gene>
<comment type="caution">
    <text evidence="3">The sequence shown here is derived from an EMBL/GenBank/DDBJ whole genome shotgun (WGS) entry which is preliminary data.</text>
</comment>
<sequence length="354" mass="40380">MGTRSKLKARTAGTGRWVFRHEQYVSWRENGDVLWISGRPGSGKSMLVDFIAAEEQARCPNTTTTVIPFFFYQGDGELHRSSAALYRTILHKVLSRNGEALSKFVTQSAFSERYQTRGPTKTTSDWQEHLHLDHEISVHDDNWNDISLFLDERLKEAEHECTMTDTRLRHVKDGLLDQANGVFLWLYWMVDTIDSMIRNGEEEEYILRAIWGLPTELRDIYKAIIDGINTEVEAALRISLWIALPQRHLPIDDLNRALGIADGKSTAAGMPRSWCENTKTLELRIMRVTRGLVAKTWVAPMAFAEREDIVIWSDNTIHAVPRLDTLMGSHLQPAFVLDHGTVCEFRTPIACVSL</sequence>
<evidence type="ECO:0000256" key="1">
    <source>
        <dbReference type="ARBA" id="ARBA00022737"/>
    </source>
</evidence>
<accession>A0AAJ0GC17</accession>
<dbReference type="InterPro" id="IPR027417">
    <property type="entry name" value="P-loop_NTPase"/>
</dbReference>
<dbReference type="PANTHER" id="PTHR10039:SF5">
    <property type="entry name" value="NACHT DOMAIN-CONTAINING PROTEIN"/>
    <property type="match status" value="1"/>
</dbReference>
<keyword evidence="4" id="KW-1185">Reference proteome</keyword>
<dbReference type="Proteomes" id="UP001271007">
    <property type="component" value="Unassembled WGS sequence"/>
</dbReference>
<dbReference type="InterPro" id="IPR056884">
    <property type="entry name" value="NPHP3-like_N"/>
</dbReference>
<reference evidence="3" key="1">
    <citation type="submission" date="2023-04" db="EMBL/GenBank/DDBJ databases">
        <title>Black Yeasts Isolated from many extreme environments.</title>
        <authorList>
            <person name="Coleine C."/>
            <person name="Stajich J.E."/>
            <person name="Selbmann L."/>
        </authorList>
    </citation>
    <scope>NUCLEOTIDE SEQUENCE</scope>
    <source>
        <strain evidence="3">CCFEE 5312</strain>
    </source>
</reference>
<dbReference type="SUPFAM" id="SSF52540">
    <property type="entry name" value="P-loop containing nucleoside triphosphate hydrolases"/>
    <property type="match status" value="1"/>
</dbReference>
<proteinExistence type="predicted"/>
<organism evidence="3 4">
    <name type="scientific">Extremus antarcticus</name>
    <dbReference type="NCBI Taxonomy" id="702011"/>
    <lineage>
        <taxon>Eukaryota</taxon>
        <taxon>Fungi</taxon>
        <taxon>Dikarya</taxon>
        <taxon>Ascomycota</taxon>
        <taxon>Pezizomycotina</taxon>
        <taxon>Dothideomycetes</taxon>
        <taxon>Dothideomycetidae</taxon>
        <taxon>Mycosphaerellales</taxon>
        <taxon>Extremaceae</taxon>
        <taxon>Extremus</taxon>
    </lineage>
</organism>
<evidence type="ECO:0000313" key="4">
    <source>
        <dbReference type="Proteomes" id="UP001271007"/>
    </source>
</evidence>
<dbReference type="PANTHER" id="PTHR10039">
    <property type="entry name" value="AMELOGENIN"/>
    <property type="match status" value="1"/>
</dbReference>
<keyword evidence="1" id="KW-0677">Repeat</keyword>
<dbReference type="Pfam" id="PF24883">
    <property type="entry name" value="NPHP3_N"/>
    <property type="match status" value="1"/>
</dbReference>
<evidence type="ECO:0000259" key="2">
    <source>
        <dbReference type="Pfam" id="PF24883"/>
    </source>
</evidence>